<dbReference type="AlphaFoldDB" id="A0A0S4QYC7"/>
<dbReference type="Proteomes" id="UP000198802">
    <property type="component" value="Unassembled WGS sequence"/>
</dbReference>
<dbReference type="EMBL" id="FAOZ01000042">
    <property type="protein sequence ID" value="CUU60551.1"/>
    <property type="molecule type" value="Genomic_DNA"/>
</dbReference>
<reference evidence="5" key="1">
    <citation type="submission" date="2015-11" db="EMBL/GenBank/DDBJ databases">
        <authorList>
            <person name="Varghese N."/>
        </authorList>
    </citation>
    <scope>NUCLEOTIDE SEQUENCE [LARGE SCALE GENOMIC DNA]</scope>
    <source>
        <strain evidence="5">DSM 45899</strain>
    </source>
</reference>
<evidence type="ECO:0000313" key="4">
    <source>
        <dbReference type="EMBL" id="CUU60551.1"/>
    </source>
</evidence>
<evidence type="ECO:0000256" key="1">
    <source>
        <dbReference type="SAM" id="MobiDB-lite"/>
    </source>
</evidence>
<organism evidence="4 5">
    <name type="scientific">Parafrankia irregularis</name>
    <dbReference type="NCBI Taxonomy" id="795642"/>
    <lineage>
        <taxon>Bacteria</taxon>
        <taxon>Bacillati</taxon>
        <taxon>Actinomycetota</taxon>
        <taxon>Actinomycetes</taxon>
        <taxon>Frankiales</taxon>
        <taxon>Frankiaceae</taxon>
        <taxon>Parafrankia</taxon>
    </lineage>
</organism>
<evidence type="ECO:0000256" key="2">
    <source>
        <dbReference type="SAM" id="Phobius"/>
    </source>
</evidence>
<protein>
    <recommendedName>
        <fullName evidence="3">YiaAB two helix domain-containing protein</fullName>
    </recommendedName>
</protein>
<feature type="region of interest" description="Disordered" evidence="1">
    <location>
        <begin position="1"/>
        <end position="40"/>
    </location>
</feature>
<sequence>MDHPGRSAAGRRCRQGQGRQGKGRQGKGHQGKMSTDTQAGWGGRADTVLMTTAKAPVPRTTTAFMVQATLSFSISVIAVLYAIAHLPGDAWMRGFLLLGTLYIVTSTFTLSKCVRDHQEASAVISRVDQARLERLMAEYDPFKQQLTP</sequence>
<feature type="compositionally biased region" description="Basic residues" evidence="1">
    <location>
        <begin position="21"/>
        <end position="30"/>
    </location>
</feature>
<feature type="transmembrane region" description="Helical" evidence="2">
    <location>
        <begin position="90"/>
        <end position="110"/>
    </location>
</feature>
<keyword evidence="2" id="KW-1133">Transmembrane helix</keyword>
<keyword evidence="2" id="KW-0472">Membrane</keyword>
<feature type="domain" description="YiaAB two helix" evidence="3">
    <location>
        <begin position="64"/>
        <end position="116"/>
    </location>
</feature>
<gene>
    <name evidence="4" type="ORF">Ga0074812_14229</name>
</gene>
<evidence type="ECO:0000313" key="5">
    <source>
        <dbReference type="Proteomes" id="UP000198802"/>
    </source>
</evidence>
<feature type="transmembrane region" description="Helical" evidence="2">
    <location>
        <begin position="64"/>
        <end position="84"/>
    </location>
</feature>
<accession>A0A0S4QYC7</accession>
<name>A0A0S4QYC7_9ACTN</name>
<evidence type="ECO:0000259" key="3">
    <source>
        <dbReference type="Pfam" id="PF05360"/>
    </source>
</evidence>
<keyword evidence="2" id="KW-0812">Transmembrane</keyword>
<dbReference type="Pfam" id="PF05360">
    <property type="entry name" value="YiaAB"/>
    <property type="match status" value="1"/>
</dbReference>
<dbReference type="InterPro" id="IPR008024">
    <property type="entry name" value="YiaAB"/>
</dbReference>
<keyword evidence="5" id="KW-1185">Reference proteome</keyword>
<proteinExistence type="predicted"/>